<accession>A0A4Y2TFN7</accession>
<evidence type="ECO:0000313" key="2">
    <source>
        <dbReference type="EMBL" id="GBN97915.1"/>
    </source>
</evidence>
<keyword evidence="3" id="KW-1185">Reference proteome</keyword>
<evidence type="ECO:0000313" key="3">
    <source>
        <dbReference type="Proteomes" id="UP000499080"/>
    </source>
</evidence>
<comment type="caution">
    <text evidence="2">The sequence shown here is derived from an EMBL/GenBank/DDBJ whole genome shotgun (WGS) entry which is preliminary data.</text>
</comment>
<protein>
    <recommendedName>
        <fullName evidence="4">Secreted protein</fullName>
    </recommendedName>
</protein>
<sequence length="84" mass="9034">MSWFLMFGSLSLWLCPVLFLVTAASLREASGCSHMVSSPTSGKRLWLSRASADRGTELEVGAFRQSHGAVRGPDLSDSGRPPLP</sequence>
<feature type="signal peptide" evidence="1">
    <location>
        <begin position="1"/>
        <end position="23"/>
    </location>
</feature>
<gene>
    <name evidence="2" type="ORF">AVEN_11182_1</name>
</gene>
<name>A0A4Y2TFN7_ARAVE</name>
<dbReference type="EMBL" id="BGPR01027432">
    <property type="protein sequence ID" value="GBN97915.1"/>
    <property type="molecule type" value="Genomic_DNA"/>
</dbReference>
<proteinExistence type="predicted"/>
<evidence type="ECO:0008006" key="4">
    <source>
        <dbReference type="Google" id="ProtNLM"/>
    </source>
</evidence>
<keyword evidence="1" id="KW-0732">Signal</keyword>
<reference evidence="2 3" key="1">
    <citation type="journal article" date="2019" name="Sci. Rep.">
        <title>Orb-weaving spider Araneus ventricosus genome elucidates the spidroin gene catalogue.</title>
        <authorList>
            <person name="Kono N."/>
            <person name="Nakamura H."/>
            <person name="Ohtoshi R."/>
            <person name="Moran D.A.P."/>
            <person name="Shinohara A."/>
            <person name="Yoshida Y."/>
            <person name="Fujiwara M."/>
            <person name="Mori M."/>
            <person name="Tomita M."/>
            <person name="Arakawa K."/>
        </authorList>
    </citation>
    <scope>NUCLEOTIDE SEQUENCE [LARGE SCALE GENOMIC DNA]</scope>
</reference>
<dbReference type="Proteomes" id="UP000499080">
    <property type="component" value="Unassembled WGS sequence"/>
</dbReference>
<dbReference type="AlphaFoldDB" id="A0A4Y2TFN7"/>
<organism evidence="2 3">
    <name type="scientific">Araneus ventricosus</name>
    <name type="common">Orbweaver spider</name>
    <name type="synonym">Epeira ventricosa</name>
    <dbReference type="NCBI Taxonomy" id="182803"/>
    <lineage>
        <taxon>Eukaryota</taxon>
        <taxon>Metazoa</taxon>
        <taxon>Ecdysozoa</taxon>
        <taxon>Arthropoda</taxon>
        <taxon>Chelicerata</taxon>
        <taxon>Arachnida</taxon>
        <taxon>Araneae</taxon>
        <taxon>Araneomorphae</taxon>
        <taxon>Entelegynae</taxon>
        <taxon>Araneoidea</taxon>
        <taxon>Araneidae</taxon>
        <taxon>Araneus</taxon>
    </lineage>
</organism>
<evidence type="ECO:0000256" key="1">
    <source>
        <dbReference type="SAM" id="SignalP"/>
    </source>
</evidence>
<feature type="chain" id="PRO_5021417339" description="Secreted protein" evidence="1">
    <location>
        <begin position="24"/>
        <end position="84"/>
    </location>
</feature>